<evidence type="ECO:0000313" key="2">
    <source>
        <dbReference type="Proteomes" id="UP001363151"/>
    </source>
</evidence>
<proteinExistence type="predicted"/>
<dbReference type="EMBL" id="JBBJCI010000126">
    <property type="protein sequence ID" value="KAK7247812.1"/>
    <property type="molecule type" value="Genomic_DNA"/>
</dbReference>
<name>A0ABR1G396_AURAN</name>
<gene>
    <name evidence="1" type="ORF">SO694_00121033</name>
</gene>
<protein>
    <submittedName>
        <fullName evidence="1">Protein serine/threonine kinase</fullName>
    </submittedName>
</protein>
<accession>A0ABR1G396</accession>
<dbReference type="GO" id="GO:0016301">
    <property type="term" value="F:kinase activity"/>
    <property type="evidence" value="ECO:0007669"/>
    <property type="project" value="UniProtKB-KW"/>
</dbReference>
<comment type="caution">
    <text evidence="1">The sequence shown here is derived from an EMBL/GenBank/DDBJ whole genome shotgun (WGS) entry which is preliminary data.</text>
</comment>
<reference evidence="1 2" key="1">
    <citation type="submission" date="2024-03" db="EMBL/GenBank/DDBJ databases">
        <title>Aureococcus anophagefferens CCMP1851 and Kratosvirus quantuckense: Draft genome of a second virus-susceptible host strain in the model system.</title>
        <authorList>
            <person name="Chase E."/>
            <person name="Truchon A.R."/>
            <person name="Schepens W."/>
            <person name="Wilhelm S.W."/>
        </authorList>
    </citation>
    <scope>NUCLEOTIDE SEQUENCE [LARGE SCALE GENOMIC DNA]</scope>
    <source>
        <strain evidence="1 2">CCMP1851</strain>
    </source>
</reference>
<keyword evidence="1" id="KW-0418">Kinase</keyword>
<organism evidence="1 2">
    <name type="scientific">Aureococcus anophagefferens</name>
    <name type="common">Harmful bloom alga</name>
    <dbReference type="NCBI Taxonomy" id="44056"/>
    <lineage>
        <taxon>Eukaryota</taxon>
        <taxon>Sar</taxon>
        <taxon>Stramenopiles</taxon>
        <taxon>Ochrophyta</taxon>
        <taxon>Pelagophyceae</taxon>
        <taxon>Pelagomonadales</taxon>
        <taxon>Pelagomonadaceae</taxon>
        <taxon>Aureococcus</taxon>
    </lineage>
</organism>
<sequence>MVLTACGAFEMHVMLGESKAEEFAPVAGCAPCDGFIEANLFVKGVSYQKEEVETDPFGETFTQAWPVTPYKVRVSNHSNEQRWIRVYVDGEQAYGCSINAGETRVLEGKQSQPDQGASAIHELLFARPRLVRRDENVDAPVDPAKLGEFESVRLDVHACTRGEETRGTKRGASGGFDGVNKAICKKAKAGAMTRTGDELAPAAFVGKPMTNYSVGAKISTLRIRYAQRDKLEKLGVVKDEPDE</sequence>
<keyword evidence="2" id="KW-1185">Reference proteome</keyword>
<dbReference type="Proteomes" id="UP001363151">
    <property type="component" value="Unassembled WGS sequence"/>
</dbReference>
<keyword evidence="1" id="KW-0808">Transferase</keyword>
<evidence type="ECO:0000313" key="1">
    <source>
        <dbReference type="EMBL" id="KAK7247812.1"/>
    </source>
</evidence>